<reference evidence="3" key="4">
    <citation type="journal article" date="2015" name="PLoS ONE">
        <title>Comprehensive Evaluation of Toxoplasma gondii VEG and Neospora caninum LIV Genomes with Tachyzoite Stage Transcriptome and Proteome Defines Novel Transcript Features.</title>
        <authorList>
            <person name="Ramaprasad A."/>
            <person name="Mourier T."/>
            <person name="Naeem R."/>
            <person name="Malas T.B."/>
            <person name="Moussa E."/>
            <person name="Panigrahi A."/>
            <person name="Vermont S.J."/>
            <person name="Otto T.D."/>
            <person name="Wastling J."/>
            <person name="Pain A."/>
        </authorList>
    </citation>
    <scope>NUCLEOTIDE SEQUENCE</scope>
    <source>
        <strain evidence="3">Liverpool</strain>
    </source>
</reference>
<keyword evidence="4" id="KW-1185">Reference proteome</keyword>
<reference evidence="4" key="3">
    <citation type="journal article" date="2012" name="PLoS Pathog.">
        <title>Comparative genomics of the apicomplexan parasites Toxoplasma gondii and Neospora caninum: Coccidia differing in host range and transmission strategy.</title>
        <authorList>
            <person name="Reid A.J."/>
            <person name="Vermont S.J."/>
            <person name="Cotton J.A."/>
            <person name="Harris D."/>
            <person name="Hill-Cawthorne G.A."/>
            <person name="Konen-Waisman S."/>
            <person name="Latham S.M."/>
            <person name="Mourier T."/>
            <person name="Norton R."/>
            <person name="Quail M.A."/>
            <person name="Sanders M."/>
            <person name="Shanmugam D."/>
            <person name="Sohal A."/>
            <person name="Wasmuth J.D."/>
            <person name="Brunk B."/>
            <person name="Grigg M.E."/>
            <person name="Howard J.C."/>
            <person name="Parkinson J."/>
            <person name="Roos D.S."/>
            <person name="Trees A.J."/>
            <person name="Berriman M."/>
            <person name="Pain A."/>
            <person name="Wastling J.M."/>
        </authorList>
    </citation>
    <scope>NUCLEOTIDE SEQUENCE [LARGE SCALE GENOMIC DNA]</scope>
    <source>
        <strain evidence="4">Liverpool</strain>
    </source>
</reference>
<feature type="compositionally biased region" description="Basic and acidic residues" evidence="1">
    <location>
        <begin position="327"/>
        <end position="338"/>
    </location>
</feature>
<feature type="compositionally biased region" description="Polar residues" evidence="1">
    <location>
        <begin position="68"/>
        <end position="77"/>
    </location>
</feature>
<dbReference type="RefSeq" id="XP_003885901.1">
    <property type="nucleotide sequence ID" value="XM_003885852.1"/>
</dbReference>
<sequence>MEGDNAAATATSASAYSAPGVFASPPQVSLAANYPSSPSVSPAPAFSPLSPSSDNGGCADSRRLSVFSPVSSAGCSTSSPSLPPPAAASLSPVPPSYSPSFPSSLPPPSVSSLPAASRPGDPPEGPDHVNAKRRLPLDPASQSPASSPSFAARPEDANEDPGDTNRAWPSPKRRLLSGVSVKDEIRDVSDEGRPLLQEGRPGVNGPASGRPPRCPDASDARQAGDVPEPGLPVSDTTREASGRSSGLGSAVSSHDPLEGQASFLSASNSMENDGDGVQSAAVLEAPEHTEASGARQGGDSCREASPDGQPGVSPEAGRESLSPGANGEKHEGEKEAKQEWACGSPHSEQDVDAEEERANDEDEASEQRNADTGFALQDFYDFSEDIAALMGVFVGPQIEAIEAEAVAETVRLCLGFIDDAVARGLFVASTLNSGLHPPALLPRPSAAATSPGRQASPSQRAVASPALVWGSTSPTRLGTPGSPSASGASPSGSCGDRSEGCMLLAEHFILAFCNTSQRKYQRCRQVLETHRQIQSLLTAYDDTLISSVNPIYHPATLASSLPASRSPLGGEAGPGTDPESTPAVHSGAASKGGKGRAGDGKKEATANAKGTSPAASHVQLPGGESTEEEPSTAWSGGDVARA</sequence>
<dbReference type="Proteomes" id="UP000007494">
    <property type="component" value="Chromosome XII"/>
</dbReference>
<proteinExistence type="predicted"/>
<organism evidence="2 4">
    <name type="scientific">Neospora caninum (strain Liverpool)</name>
    <dbReference type="NCBI Taxonomy" id="572307"/>
    <lineage>
        <taxon>Eukaryota</taxon>
        <taxon>Sar</taxon>
        <taxon>Alveolata</taxon>
        <taxon>Apicomplexa</taxon>
        <taxon>Conoidasida</taxon>
        <taxon>Coccidia</taxon>
        <taxon>Eucoccidiorida</taxon>
        <taxon>Eimeriorina</taxon>
        <taxon>Sarcocystidae</taxon>
        <taxon>Neospora</taxon>
    </lineage>
</organism>
<name>F0VQ78_NEOCL</name>
<accession>F0VQ78</accession>
<dbReference type="EMBL" id="LN714487">
    <property type="protein sequence ID" value="CEL70618.1"/>
    <property type="molecule type" value="Genomic_DNA"/>
</dbReference>
<dbReference type="InParanoid" id="F0VQ78"/>
<feature type="compositionally biased region" description="Basic and acidic residues" evidence="1">
    <location>
        <begin position="181"/>
        <end position="193"/>
    </location>
</feature>
<dbReference type="AlphaFoldDB" id="F0VQ78"/>
<feature type="compositionally biased region" description="Low complexity" evidence="1">
    <location>
        <begin position="35"/>
        <end position="53"/>
    </location>
</feature>
<feature type="compositionally biased region" description="Polar residues" evidence="1">
    <location>
        <begin position="242"/>
        <end position="252"/>
    </location>
</feature>
<dbReference type="EMBL" id="FR823393">
    <property type="protein sequence ID" value="CBZ55875.1"/>
    <property type="molecule type" value="Genomic_DNA"/>
</dbReference>
<feature type="compositionally biased region" description="Low complexity" evidence="1">
    <location>
        <begin position="480"/>
        <end position="492"/>
    </location>
</feature>
<feature type="compositionally biased region" description="Low complexity" evidence="1">
    <location>
        <begin position="110"/>
        <end position="119"/>
    </location>
</feature>
<reference evidence="2" key="1">
    <citation type="submission" date="2011-02" db="EMBL/GenBank/DDBJ databases">
        <authorList>
            <person name="Aslett M."/>
        </authorList>
    </citation>
    <scope>NUCLEOTIDE SEQUENCE</scope>
    <source>
        <strain evidence="2">Liverpool</strain>
    </source>
</reference>
<evidence type="ECO:0000313" key="4">
    <source>
        <dbReference type="Proteomes" id="UP000007494"/>
    </source>
</evidence>
<feature type="region of interest" description="Disordered" evidence="1">
    <location>
        <begin position="27"/>
        <end position="372"/>
    </location>
</feature>
<protein>
    <submittedName>
        <fullName evidence="2">Uncharacterized protein</fullName>
    </submittedName>
</protein>
<feature type="compositionally biased region" description="Pro residues" evidence="1">
    <location>
        <begin position="81"/>
        <end position="97"/>
    </location>
</feature>
<dbReference type="OrthoDB" id="333945at2759"/>
<dbReference type="eggNOG" id="ENOG502R037">
    <property type="taxonomic scope" value="Eukaryota"/>
</dbReference>
<dbReference type="VEuPathDB" id="ToxoDB:NCLIV_063010"/>
<feature type="compositionally biased region" description="Low complexity" evidence="1">
    <location>
        <begin position="139"/>
        <end position="152"/>
    </location>
</feature>
<feature type="region of interest" description="Disordered" evidence="1">
    <location>
        <begin position="562"/>
        <end position="642"/>
    </location>
</feature>
<feature type="compositionally biased region" description="Acidic residues" evidence="1">
    <location>
        <begin position="350"/>
        <end position="364"/>
    </location>
</feature>
<evidence type="ECO:0000256" key="1">
    <source>
        <dbReference type="SAM" id="MobiDB-lite"/>
    </source>
</evidence>
<feature type="region of interest" description="Disordered" evidence="1">
    <location>
        <begin position="473"/>
        <end position="492"/>
    </location>
</feature>
<dbReference type="GeneID" id="13445098"/>
<evidence type="ECO:0000313" key="2">
    <source>
        <dbReference type="EMBL" id="CBZ55875.1"/>
    </source>
</evidence>
<dbReference type="OMA" id="QRKYQRC"/>
<gene>
    <name evidence="3" type="ORF">BN1204_063010</name>
    <name evidence="2" type="ORF">NCLIV_063010</name>
</gene>
<evidence type="ECO:0000313" key="3">
    <source>
        <dbReference type="EMBL" id="CEL70618.1"/>
    </source>
</evidence>
<reference evidence="2" key="2">
    <citation type="submission" date="2011-03" db="EMBL/GenBank/DDBJ databases">
        <title>Comparative genomics and transcriptomics of Neospora caninum and Toxoplasma gondii.</title>
        <authorList>
            <person name="Reid A.J."/>
            <person name="Sohal A."/>
            <person name="Harris D."/>
            <person name="Quail M."/>
            <person name="Sanders M."/>
            <person name="Berriman M."/>
            <person name="Wastling J.M."/>
            <person name="Pain A."/>
        </authorList>
    </citation>
    <scope>NUCLEOTIDE SEQUENCE</scope>
    <source>
        <strain evidence="2">Liverpool</strain>
    </source>
</reference>
<feature type="compositionally biased region" description="Polar residues" evidence="1">
    <location>
        <begin position="262"/>
        <end position="271"/>
    </location>
</feature>